<evidence type="ECO:0000313" key="6">
    <source>
        <dbReference type="EMBL" id="KKM15460.1"/>
    </source>
</evidence>
<feature type="transmembrane region" description="Helical" evidence="4">
    <location>
        <begin position="73"/>
        <end position="96"/>
    </location>
</feature>
<feature type="transmembrane region" description="Helical" evidence="4">
    <location>
        <begin position="7"/>
        <end position="29"/>
    </location>
</feature>
<dbReference type="SUPFAM" id="SSF53335">
    <property type="entry name" value="S-adenosyl-L-methionine-dependent methyltransferases"/>
    <property type="match status" value="1"/>
</dbReference>
<dbReference type="CDD" id="cd02440">
    <property type="entry name" value="AdoMet_MTases"/>
    <property type="match status" value="1"/>
</dbReference>
<keyword evidence="4" id="KW-0812">Transmembrane</keyword>
<dbReference type="Gene3D" id="3.40.50.150">
    <property type="entry name" value="Vaccinia Virus protein VP39"/>
    <property type="match status" value="1"/>
</dbReference>
<dbReference type="InterPro" id="IPR030373">
    <property type="entry name" value="PABS_CS"/>
</dbReference>
<organism evidence="6">
    <name type="scientific">marine sediment metagenome</name>
    <dbReference type="NCBI Taxonomy" id="412755"/>
    <lineage>
        <taxon>unclassified sequences</taxon>
        <taxon>metagenomes</taxon>
        <taxon>ecological metagenomes</taxon>
    </lineage>
</organism>
<dbReference type="GO" id="GO:0010487">
    <property type="term" value="F:thermospermine synthase activity"/>
    <property type="evidence" value="ECO:0007669"/>
    <property type="project" value="UniProtKB-ARBA"/>
</dbReference>
<evidence type="ECO:0000259" key="5">
    <source>
        <dbReference type="PROSITE" id="PS51006"/>
    </source>
</evidence>
<dbReference type="PROSITE" id="PS01330">
    <property type="entry name" value="PABS_1"/>
    <property type="match status" value="1"/>
</dbReference>
<dbReference type="NCBIfam" id="NF037959">
    <property type="entry name" value="MFS_SpdSyn"/>
    <property type="match status" value="1"/>
</dbReference>
<gene>
    <name evidence="6" type="ORF">LCGC14_1695860</name>
</gene>
<dbReference type="Pfam" id="PF01564">
    <property type="entry name" value="Spermine_synth"/>
    <property type="match status" value="1"/>
</dbReference>
<dbReference type="PANTHER" id="PTHR43317:SF1">
    <property type="entry name" value="THERMOSPERMINE SYNTHASE ACAULIS5"/>
    <property type="match status" value="1"/>
</dbReference>
<dbReference type="InterPro" id="IPR030374">
    <property type="entry name" value="PABS"/>
</dbReference>
<dbReference type="AlphaFoldDB" id="A0A0F9KJF5"/>
<name>A0A0F9KJF5_9ZZZZ</name>
<feature type="transmembrane region" description="Helical" evidence="4">
    <location>
        <begin position="212"/>
        <end position="230"/>
    </location>
</feature>
<reference evidence="6" key="1">
    <citation type="journal article" date="2015" name="Nature">
        <title>Complex archaea that bridge the gap between prokaryotes and eukaryotes.</title>
        <authorList>
            <person name="Spang A."/>
            <person name="Saw J.H."/>
            <person name="Jorgensen S.L."/>
            <person name="Zaremba-Niedzwiedzka K."/>
            <person name="Martijn J."/>
            <person name="Lind A.E."/>
            <person name="van Eijk R."/>
            <person name="Schleper C."/>
            <person name="Guy L."/>
            <person name="Ettema T.J."/>
        </authorList>
    </citation>
    <scope>NUCLEOTIDE SEQUENCE</scope>
</reference>
<dbReference type="InterPro" id="IPR001045">
    <property type="entry name" value="Spermi_synthase"/>
</dbReference>
<dbReference type="PROSITE" id="PS51006">
    <property type="entry name" value="PABS_2"/>
    <property type="match status" value="1"/>
</dbReference>
<evidence type="ECO:0000256" key="4">
    <source>
        <dbReference type="SAM" id="Phobius"/>
    </source>
</evidence>
<evidence type="ECO:0000256" key="2">
    <source>
        <dbReference type="ARBA" id="ARBA00022679"/>
    </source>
</evidence>
<dbReference type="EMBL" id="LAZR01014903">
    <property type="protein sequence ID" value="KKM15460.1"/>
    <property type="molecule type" value="Genomic_DNA"/>
</dbReference>
<feature type="transmembrane region" description="Helical" evidence="4">
    <location>
        <begin position="35"/>
        <end position="61"/>
    </location>
</feature>
<keyword evidence="4" id="KW-1133">Transmembrane helix</keyword>
<accession>A0A0F9KJF5</accession>
<dbReference type="PROSITE" id="PS51257">
    <property type="entry name" value="PROKAR_LIPOPROTEIN"/>
    <property type="match status" value="1"/>
</dbReference>
<evidence type="ECO:0000256" key="1">
    <source>
        <dbReference type="ARBA" id="ARBA00007867"/>
    </source>
</evidence>
<feature type="transmembrane region" description="Helical" evidence="4">
    <location>
        <begin position="153"/>
        <end position="174"/>
    </location>
</feature>
<comment type="similarity">
    <text evidence="1">Belongs to the spermidine/spermine synthase family.</text>
</comment>
<feature type="domain" description="PABS" evidence="5">
    <location>
        <begin position="235"/>
        <end position="471"/>
    </location>
</feature>
<dbReference type="InterPro" id="IPR029063">
    <property type="entry name" value="SAM-dependent_MTases_sf"/>
</dbReference>
<comment type="caution">
    <text evidence="6">The sequence shown here is derived from an EMBL/GenBank/DDBJ whole genome shotgun (WGS) entry which is preliminary data.</text>
</comment>
<feature type="transmembrane region" description="Helical" evidence="4">
    <location>
        <begin position="108"/>
        <end position="133"/>
    </location>
</feature>
<sequence length="501" mass="56985">MIWENKAWIFILFSMLFIGCYATIAQVLLIREFLVVFFGNELCIGIILGTWFFGVAFGAVFGGRIVNRFRNHLSAFILILISMCVILPLEIILIRVLRYILDVPTGQYIPILSLLTSSIFIIAPFSFTIGLIFPVACKVVRGVTRDSAADIGIVYILESIGSLIGGLVFTFVLVSRFQPFMILMIFGCVLFFNILLMLVFLEKEFFRRGRTFICMLLFAVAFILLISGIANNIDDYFIKARWNSFNPEIELLESVDSRYENIVVGVREDQYSVFGNGQYNFAFPNDYEYSQIAHLVMTQHPAPRTVLLIGGGMGGLIREMLKHPVEEMHYVELDPVLIELTKKYLSPDQMKALSDKRVKLFPVDGRYFVKRAKGKASYDLIFVNIPDPSTTYLNRFYTLQFFQEIDSILKKHGVFAIGISSAVNYLGEEVGNYTGSIYQTLHSVFSHVIVSPGQTNYYFASDDPDTATFDIQTLTRRYVERNIKSKYFFIICSGCIVLCIS</sequence>
<keyword evidence="2" id="KW-0808">Transferase</keyword>
<feature type="transmembrane region" description="Helical" evidence="4">
    <location>
        <begin position="180"/>
        <end position="200"/>
    </location>
</feature>
<evidence type="ECO:0000256" key="3">
    <source>
        <dbReference type="ARBA" id="ARBA00023115"/>
    </source>
</evidence>
<protein>
    <recommendedName>
        <fullName evidence="5">PABS domain-containing protein</fullName>
    </recommendedName>
</protein>
<dbReference type="GO" id="GO:0006596">
    <property type="term" value="P:polyamine biosynthetic process"/>
    <property type="evidence" value="ECO:0007669"/>
    <property type="project" value="UniProtKB-KW"/>
</dbReference>
<keyword evidence="4" id="KW-0472">Membrane</keyword>
<proteinExistence type="inferred from homology"/>
<dbReference type="HAMAP" id="MF_00198">
    <property type="entry name" value="Spermidine_synth"/>
    <property type="match status" value="1"/>
</dbReference>
<keyword evidence="3" id="KW-0620">Polyamine biosynthesis</keyword>
<dbReference type="PANTHER" id="PTHR43317">
    <property type="entry name" value="THERMOSPERMINE SYNTHASE ACAULIS5"/>
    <property type="match status" value="1"/>
</dbReference>